<dbReference type="KEGG" id="dalk:DSCA_37860"/>
<dbReference type="CDD" id="cd06558">
    <property type="entry name" value="crotonase-like"/>
    <property type="match status" value="1"/>
</dbReference>
<dbReference type="PANTHER" id="PTHR11941">
    <property type="entry name" value="ENOYL-COA HYDRATASE-RELATED"/>
    <property type="match status" value="1"/>
</dbReference>
<name>A0A5K7YKX4_9BACT</name>
<evidence type="ECO:0000256" key="3">
    <source>
        <dbReference type="RuleBase" id="RU003707"/>
    </source>
</evidence>
<evidence type="ECO:0000256" key="1">
    <source>
        <dbReference type="ARBA" id="ARBA00005254"/>
    </source>
</evidence>
<evidence type="ECO:0000313" key="5">
    <source>
        <dbReference type="Proteomes" id="UP000427906"/>
    </source>
</evidence>
<evidence type="ECO:0000313" key="4">
    <source>
        <dbReference type="EMBL" id="BBO69856.1"/>
    </source>
</evidence>
<protein>
    <submittedName>
        <fullName evidence="4">Short-chain-enoyl-CoA hydratase</fullName>
    </submittedName>
</protein>
<dbReference type="Gene3D" id="3.90.226.10">
    <property type="entry name" value="2-enoyl-CoA Hydratase, Chain A, domain 1"/>
    <property type="match status" value="1"/>
</dbReference>
<dbReference type="AlphaFoldDB" id="A0A5K7YKX4"/>
<dbReference type="InterPro" id="IPR001753">
    <property type="entry name" value="Enoyl-CoA_hydra/iso"/>
</dbReference>
<dbReference type="FunFam" id="1.10.12.10:FF:000001">
    <property type="entry name" value="Probable enoyl-CoA hydratase, mitochondrial"/>
    <property type="match status" value="1"/>
</dbReference>
<dbReference type="InterPro" id="IPR014748">
    <property type="entry name" value="Enoyl-CoA_hydra_C"/>
</dbReference>
<dbReference type="Pfam" id="PF00378">
    <property type="entry name" value="ECH_1"/>
    <property type="match status" value="1"/>
</dbReference>
<comment type="similarity">
    <text evidence="1 3">Belongs to the enoyl-CoA hydratase/isomerase family.</text>
</comment>
<dbReference type="InterPro" id="IPR018376">
    <property type="entry name" value="Enoyl-CoA_hyd/isom_CS"/>
</dbReference>
<dbReference type="GO" id="GO:0016836">
    <property type="term" value="F:hydro-lyase activity"/>
    <property type="evidence" value="ECO:0007669"/>
    <property type="project" value="UniProtKB-ARBA"/>
</dbReference>
<organism evidence="4 5">
    <name type="scientific">Desulfosarcina alkanivorans</name>
    <dbReference type="NCBI Taxonomy" id="571177"/>
    <lineage>
        <taxon>Bacteria</taxon>
        <taxon>Pseudomonadati</taxon>
        <taxon>Thermodesulfobacteriota</taxon>
        <taxon>Desulfobacteria</taxon>
        <taxon>Desulfobacterales</taxon>
        <taxon>Desulfosarcinaceae</taxon>
        <taxon>Desulfosarcina</taxon>
    </lineage>
</organism>
<evidence type="ECO:0000256" key="2">
    <source>
        <dbReference type="ARBA" id="ARBA00023239"/>
    </source>
</evidence>
<dbReference type="GO" id="GO:0006635">
    <property type="term" value="P:fatty acid beta-oxidation"/>
    <property type="evidence" value="ECO:0007669"/>
    <property type="project" value="TreeGrafter"/>
</dbReference>
<dbReference type="OrthoDB" id="5365311at2"/>
<dbReference type="SUPFAM" id="SSF52096">
    <property type="entry name" value="ClpP/crotonase"/>
    <property type="match status" value="1"/>
</dbReference>
<dbReference type="Gene3D" id="1.10.12.10">
    <property type="entry name" value="Lyase 2-enoyl-coa Hydratase, Chain A, domain 2"/>
    <property type="match status" value="1"/>
</dbReference>
<proteinExistence type="inferred from homology"/>
<dbReference type="InterPro" id="IPR029045">
    <property type="entry name" value="ClpP/crotonase-like_dom_sf"/>
</dbReference>
<dbReference type="RefSeq" id="WP_155317849.1">
    <property type="nucleotide sequence ID" value="NZ_AP021874.1"/>
</dbReference>
<keyword evidence="5" id="KW-1185">Reference proteome</keyword>
<accession>A0A5K7YKX4</accession>
<dbReference type="FunFam" id="3.90.226.10:FF:000009">
    <property type="entry name" value="Carnitinyl-CoA dehydratase"/>
    <property type="match status" value="1"/>
</dbReference>
<sequence>MDFFNLIFEKQGKIAKVTINRPEVRNALNYQTWTEIEHVLEMVEQDDEIGILIFTGAGEKAFIAGADIVDLKKRSMVETINSKNLSVLNRLASSRVITIAAINGFALGGGCELAMACDLRIAEENAKLGQPELNLGFLPGAGGTQRLTRLVGPAKAKELILTGKIIDAQEAMRIGLVNFTVGPGEAVQEAEKLAGSILSKGPLAVRLCKIVVDRGADTDLVSGLVMENLAQTAIFGSEDRQEGIDAFLEKRKPKFAGR</sequence>
<reference evidence="4 5" key="1">
    <citation type="submission" date="2019-11" db="EMBL/GenBank/DDBJ databases">
        <title>Comparative genomics of hydrocarbon-degrading Desulfosarcina strains.</title>
        <authorList>
            <person name="Watanabe M."/>
            <person name="Kojima H."/>
            <person name="Fukui M."/>
        </authorList>
    </citation>
    <scope>NUCLEOTIDE SEQUENCE [LARGE SCALE GENOMIC DNA]</scope>
    <source>
        <strain evidence="4 5">PL12</strain>
    </source>
</reference>
<dbReference type="PANTHER" id="PTHR11941:SF54">
    <property type="entry name" value="ENOYL-COA HYDRATASE, MITOCHONDRIAL"/>
    <property type="match status" value="1"/>
</dbReference>
<gene>
    <name evidence="4" type="primary">crt_1</name>
    <name evidence="4" type="ORF">DSCA_37860</name>
</gene>
<keyword evidence="2" id="KW-0456">Lyase</keyword>
<dbReference type="EMBL" id="AP021874">
    <property type="protein sequence ID" value="BBO69856.1"/>
    <property type="molecule type" value="Genomic_DNA"/>
</dbReference>
<dbReference type="Proteomes" id="UP000427906">
    <property type="component" value="Chromosome"/>
</dbReference>
<dbReference type="PROSITE" id="PS00166">
    <property type="entry name" value="ENOYL_COA_HYDRATASE"/>
    <property type="match status" value="1"/>
</dbReference>